<reference evidence="1 2" key="1">
    <citation type="journal article" date="2013" name="Genome Announc.">
        <title>Draft Genome Sequence of Indibacter alkaliphilus Strain LW1T, Isolated from Lonar Lake, a Haloalkaline Lake in the Buldana District of Maharashtra, India.</title>
        <authorList>
            <person name="Singh A."/>
            <person name="Kumar Jangir P."/>
            <person name="Sharma R."/>
            <person name="Singh A."/>
            <person name="Kumar Pinnaka A."/>
            <person name="Shivaji S."/>
        </authorList>
    </citation>
    <scope>NUCLEOTIDE SEQUENCE [LARGE SCALE GENOMIC DNA]</scope>
    <source>
        <strain evidence="2">CCUG 57479 / KCTC 22604 / LW1</strain>
    </source>
</reference>
<protein>
    <submittedName>
        <fullName evidence="1">Uncharacterized protein</fullName>
    </submittedName>
</protein>
<proteinExistence type="predicted"/>
<evidence type="ECO:0000313" key="2">
    <source>
        <dbReference type="Proteomes" id="UP000006073"/>
    </source>
</evidence>
<sequence>MVGKKYYWNLVFYFWGVNLVRKVFNTGMQFFLGEVIRPAYCKRGYNLF</sequence>
<evidence type="ECO:0000313" key="1">
    <source>
        <dbReference type="EMBL" id="EOZ99750.1"/>
    </source>
</evidence>
<comment type="caution">
    <text evidence="1">The sequence shown here is derived from an EMBL/GenBank/DDBJ whole genome shotgun (WGS) entry which is preliminary data.</text>
</comment>
<organism evidence="1 2">
    <name type="scientific">Indibacter alkaliphilus (strain CCUG 57479 / KCTC 22604 / LW1)</name>
    <dbReference type="NCBI Taxonomy" id="1189612"/>
    <lineage>
        <taxon>Bacteria</taxon>
        <taxon>Pseudomonadati</taxon>
        <taxon>Bacteroidota</taxon>
        <taxon>Cytophagia</taxon>
        <taxon>Cytophagales</taxon>
        <taxon>Cyclobacteriaceae</taxon>
    </lineage>
</organism>
<keyword evidence="2" id="KW-1185">Reference proteome</keyword>
<dbReference type="STRING" id="1189612.A33Q_0431"/>
<dbReference type="EMBL" id="ALWO02000011">
    <property type="protein sequence ID" value="EOZ99750.1"/>
    <property type="molecule type" value="Genomic_DNA"/>
</dbReference>
<name>S2DR48_INDAL</name>
<dbReference type="AlphaFoldDB" id="S2DR48"/>
<gene>
    <name evidence="1" type="ORF">A33Q_0431</name>
</gene>
<accession>S2DR48</accession>
<dbReference type="Proteomes" id="UP000006073">
    <property type="component" value="Unassembled WGS sequence"/>
</dbReference>